<feature type="transmembrane region" description="Helical" evidence="11">
    <location>
        <begin position="125"/>
        <end position="146"/>
    </location>
</feature>
<dbReference type="InterPro" id="IPR050375">
    <property type="entry name" value="MFS_TsgA-like"/>
</dbReference>
<dbReference type="InterPro" id="IPR005964">
    <property type="entry name" value="Glc/Gal_transptr_bac"/>
</dbReference>
<evidence type="ECO:0000256" key="2">
    <source>
        <dbReference type="ARBA" id="ARBA00004429"/>
    </source>
</evidence>
<keyword evidence="6" id="KW-0997">Cell inner membrane</keyword>
<dbReference type="Pfam" id="PF07690">
    <property type="entry name" value="MFS_1"/>
    <property type="match status" value="1"/>
</dbReference>
<evidence type="ECO:0000256" key="10">
    <source>
        <dbReference type="ARBA" id="ARBA00023136"/>
    </source>
</evidence>
<evidence type="ECO:0000256" key="8">
    <source>
        <dbReference type="ARBA" id="ARBA00022692"/>
    </source>
</evidence>
<feature type="transmembrane region" description="Helical" evidence="11">
    <location>
        <begin position="286"/>
        <end position="307"/>
    </location>
</feature>
<dbReference type="InterPro" id="IPR011701">
    <property type="entry name" value="MFS"/>
</dbReference>
<evidence type="ECO:0000256" key="7">
    <source>
        <dbReference type="ARBA" id="ARBA00022597"/>
    </source>
</evidence>
<evidence type="ECO:0000256" key="3">
    <source>
        <dbReference type="ARBA" id="ARBA00009120"/>
    </source>
</evidence>
<dbReference type="PANTHER" id="PTHR43702">
    <property type="entry name" value="L-FUCOSE-PROTON SYMPORTER"/>
    <property type="match status" value="1"/>
</dbReference>
<name>A0ABS7CVI1_9BACT</name>
<feature type="transmembrane region" description="Helical" evidence="11">
    <location>
        <begin position="361"/>
        <end position="378"/>
    </location>
</feature>
<reference evidence="12 13" key="1">
    <citation type="journal article" date="2016" name="Int. J. Syst. Evol. Microbiol.">
        <title>Pontibacter aydingkolensis sp. nov., isolated from soil of a salt lake.</title>
        <authorList>
            <person name="Osman G."/>
            <person name="Zhang T."/>
            <person name="Lou K."/>
            <person name="Gao Y."/>
            <person name="Chang W."/>
            <person name="Lin Q."/>
            <person name="Yang H.M."/>
            <person name="Huo X.D."/>
            <person name="Wang N."/>
        </authorList>
    </citation>
    <scope>NUCLEOTIDE SEQUENCE [LARGE SCALE GENOMIC DNA]</scope>
    <source>
        <strain evidence="12 13">KACC 19255</strain>
    </source>
</reference>
<evidence type="ECO:0000313" key="13">
    <source>
        <dbReference type="Proteomes" id="UP000813018"/>
    </source>
</evidence>
<dbReference type="PANTHER" id="PTHR43702:SF3">
    <property type="entry name" value="PROTEIN TSGA"/>
    <property type="match status" value="1"/>
</dbReference>
<dbReference type="CDD" id="cd17394">
    <property type="entry name" value="MFS_FucP_like"/>
    <property type="match status" value="1"/>
</dbReference>
<evidence type="ECO:0000256" key="5">
    <source>
        <dbReference type="ARBA" id="ARBA00022475"/>
    </source>
</evidence>
<feature type="transmembrane region" description="Helical" evidence="11">
    <location>
        <begin position="167"/>
        <end position="186"/>
    </location>
</feature>
<protein>
    <submittedName>
        <fullName evidence="12">Sugar MFS transporter</fullName>
    </submittedName>
</protein>
<feature type="transmembrane region" description="Helical" evidence="11">
    <location>
        <begin position="314"/>
        <end position="332"/>
    </location>
</feature>
<evidence type="ECO:0000256" key="1">
    <source>
        <dbReference type="ARBA" id="ARBA00003321"/>
    </source>
</evidence>
<dbReference type="SUPFAM" id="SSF103473">
    <property type="entry name" value="MFS general substrate transporter"/>
    <property type="match status" value="1"/>
</dbReference>
<dbReference type="Gene3D" id="1.20.1250.20">
    <property type="entry name" value="MFS general substrate transporter like domains"/>
    <property type="match status" value="3"/>
</dbReference>
<evidence type="ECO:0000256" key="6">
    <source>
        <dbReference type="ARBA" id="ARBA00022519"/>
    </source>
</evidence>
<feature type="transmembrane region" description="Helical" evidence="11">
    <location>
        <begin position="419"/>
        <end position="439"/>
    </location>
</feature>
<keyword evidence="5" id="KW-1003">Cell membrane</keyword>
<comment type="function">
    <text evidence="1">Intake of glucose and galactose.</text>
</comment>
<comment type="subcellular location">
    <subcellularLocation>
        <location evidence="2">Cell inner membrane</location>
        <topology evidence="2">Multi-pass membrane protein</topology>
    </subcellularLocation>
</comment>
<feature type="transmembrane region" description="Helical" evidence="11">
    <location>
        <begin position="244"/>
        <end position="266"/>
    </location>
</feature>
<organism evidence="12 13">
    <name type="scientific">Pontibacter aydingkolensis</name>
    <dbReference type="NCBI Taxonomy" id="1911536"/>
    <lineage>
        <taxon>Bacteria</taxon>
        <taxon>Pseudomonadati</taxon>
        <taxon>Bacteroidota</taxon>
        <taxon>Cytophagia</taxon>
        <taxon>Cytophagales</taxon>
        <taxon>Hymenobacteraceae</taxon>
        <taxon>Pontibacter</taxon>
    </lineage>
</organism>
<feature type="transmembrane region" description="Helical" evidence="11">
    <location>
        <begin position="445"/>
        <end position="464"/>
    </location>
</feature>
<comment type="caution">
    <text evidence="12">The sequence shown here is derived from an EMBL/GenBank/DDBJ whole genome shotgun (WGS) entry which is preliminary data.</text>
</comment>
<evidence type="ECO:0000256" key="9">
    <source>
        <dbReference type="ARBA" id="ARBA00022989"/>
    </source>
</evidence>
<dbReference type="InterPro" id="IPR036259">
    <property type="entry name" value="MFS_trans_sf"/>
</dbReference>
<sequence length="478" mass="51271">MAVTSPSSKPTVVSSGTDLDNSKSFTGPLIVVTLLFFMWGFITCMNDILIPKLQQVFVLQHWQAMLIQTAFFGAYFIISLLYFVFSMTKGDPIMKIGYKNGIIVGLLVAAIGCALFYPAADFHSYGFFLMALFVLASGITILQIAANPYVTVLGRPEGAASRLNLTQALNSFGTTVAPLIGGYLIFETVQTMDTDTAASVKLPYLGLAATLLAIAVLIKLANLPHIKGEGRIIADAGALKYRHLVLGVICIFMYVGGEVAIGSMLINFFSLPEIAGLSEAEGGHYLAFFWGGAMIGRFFGAVALAEFKNKNRKYMIIGAITAIVVTMIFAIYGQQEALIVLGLIAINFLVLLLGRFLPNRTLGFFATAVITLLLITMLTTGAVAMWSVIAVGLFNSIMFPTIFTLAIKGLGVHTSQGSSLLVMAIVGGAIIPPLQGYVADVTGSLQLSFIVPLICYLYIVYYGFAGSRVEKVDPSVEV</sequence>
<dbReference type="Proteomes" id="UP000813018">
    <property type="component" value="Unassembled WGS sequence"/>
</dbReference>
<evidence type="ECO:0000256" key="4">
    <source>
        <dbReference type="ARBA" id="ARBA00022448"/>
    </source>
</evidence>
<keyword evidence="7" id="KW-0762">Sugar transport</keyword>
<accession>A0ABS7CVI1</accession>
<feature type="transmembrane region" description="Helical" evidence="11">
    <location>
        <begin position="29"/>
        <end position="50"/>
    </location>
</feature>
<feature type="transmembrane region" description="Helical" evidence="11">
    <location>
        <begin position="338"/>
        <end position="354"/>
    </location>
</feature>
<feature type="transmembrane region" description="Helical" evidence="11">
    <location>
        <begin position="62"/>
        <end position="85"/>
    </location>
</feature>
<keyword evidence="9 11" id="KW-1133">Transmembrane helix</keyword>
<proteinExistence type="inferred from homology"/>
<keyword evidence="4" id="KW-0813">Transport</keyword>
<feature type="transmembrane region" description="Helical" evidence="11">
    <location>
        <begin position="384"/>
        <end position="407"/>
    </location>
</feature>
<gene>
    <name evidence="12" type="ORF">K0O23_11535</name>
</gene>
<feature type="transmembrane region" description="Helical" evidence="11">
    <location>
        <begin position="202"/>
        <end position="223"/>
    </location>
</feature>
<evidence type="ECO:0000313" key="12">
    <source>
        <dbReference type="EMBL" id="MBW7467701.1"/>
    </source>
</evidence>
<keyword evidence="13" id="KW-1185">Reference proteome</keyword>
<keyword evidence="10 11" id="KW-0472">Membrane</keyword>
<comment type="similarity">
    <text evidence="3">Belongs to the major facilitator superfamily. FHS transporter (TC 2.A.1.7) family.</text>
</comment>
<dbReference type="RefSeq" id="WP_219877577.1">
    <property type="nucleotide sequence ID" value="NZ_JAHYXK010000008.1"/>
</dbReference>
<dbReference type="EMBL" id="JAHYXK010000008">
    <property type="protein sequence ID" value="MBW7467701.1"/>
    <property type="molecule type" value="Genomic_DNA"/>
</dbReference>
<keyword evidence="8 11" id="KW-0812">Transmembrane</keyword>
<dbReference type="NCBIfam" id="TIGR01272">
    <property type="entry name" value="gluP"/>
    <property type="match status" value="1"/>
</dbReference>
<evidence type="ECO:0000256" key="11">
    <source>
        <dbReference type="SAM" id="Phobius"/>
    </source>
</evidence>
<feature type="transmembrane region" description="Helical" evidence="11">
    <location>
        <begin position="97"/>
        <end position="119"/>
    </location>
</feature>